<evidence type="ECO:0000256" key="6">
    <source>
        <dbReference type="RuleBase" id="RU363041"/>
    </source>
</evidence>
<feature type="transmembrane region" description="Helical" evidence="6">
    <location>
        <begin position="17"/>
        <end position="40"/>
    </location>
</feature>
<dbReference type="AlphaFoldDB" id="A0A1B4VDX7"/>
<keyword evidence="5 6" id="KW-0472">Membrane</keyword>
<dbReference type="PANTHER" id="PTHR43483">
    <property type="entry name" value="MEMBRANE TRANSPORTER PROTEIN HI_0806-RELATED"/>
    <property type="match status" value="1"/>
</dbReference>
<dbReference type="Pfam" id="PF01925">
    <property type="entry name" value="TauE"/>
    <property type="match status" value="1"/>
</dbReference>
<dbReference type="RefSeq" id="WP_096461237.1">
    <property type="nucleotide sequence ID" value="NZ_AP014936.1"/>
</dbReference>
<feature type="transmembrane region" description="Helical" evidence="6">
    <location>
        <begin position="211"/>
        <end position="234"/>
    </location>
</feature>
<dbReference type="GO" id="GO:0005886">
    <property type="term" value="C:plasma membrane"/>
    <property type="evidence" value="ECO:0007669"/>
    <property type="project" value="UniProtKB-SubCell"/>
</dbReference>
<evidence type="ECO:0000256" key="2">
    <source>
        <dbReference type="ARBA" id="ARBA00009142"/>
    </source>
</evidence>
<protein>
    <recommendedName>
        <fullName evidence="6">Probable membrane transporter protein</fullName>
    </recommendedName>
</protein>
<evidence type="ECO:0000313" key="8">
    <source>
        <dbReference type="Proteomes" id="UP000218899"/>
    </source>
</evidence>
<proteinExistence type="inferred from homology"/>
<dbReference type="PANTHER" id="PTHR43483:SF3">
    <property type="entry name" value="MEMBRANE TRANSPORTER PROTEIN HI_0806-RELATED"/>
    <property type="match status" value="1"/>
</dbReference>
<feature type="transmembrane region" description="Helical" evidence="6">
    <location>
        <begin position="78"/>
        <end position="98"/>
    </location>
</feature>
<feature type="transmembrane region" description="Helical" evidence="6">
    <location>
        <begin position="110"/>
        <end position="130"/>
    </location>
</feature>
<accession>A0A1B4VDX7</accession>
<sequence>MYFATAGIEVQPWIPPLVAFVISVFTSMGGVAGAVLLLPFQVSVLGFVSPSVTATNILYNLVAIPGGVYRFVRDGRLLWPLAWAIAAATLPGVFLGAWVRVNVLVDPRAFKLFAALVLLYVGVRMLQALLADRQSPRPELAAGADSRLESVRFDRAHIAFAFKGQVFRIRIAALAGLGFAVGLVGGAYGIGGGGIIAPMLVGLYRLPAQAIAGAALWGTFVTSLGAVLFYHALAPFHPELAVSPDWALGLLFGLGGAAGVYVGARLQRVAPSALIKGVLAVCLLVPALYYVREFLNG</sequence>
<feature type="transmembrane region" description="Helical" evidence="6">
    <location>
        <begin position="171"/>
        <end position="204"/>
    </location>
</feature>
<dbReference type="InterPro" id="IPR002781">
    <property type="entry name" value="TM_pro_TauE-like"/>
</dbReference>
<feature type="transmembrane region" description="Helical" evidence="6">
    <location>
        <begin position="273"/>
        <end position="291"/>
    </location>
</feature>
<comment type="subcellular location">
    <subcellularLocation>
        <location evidence="6">Cell membrane</location>
        <topology evidence="6">Multi-pass membrane protein</topology>
    </subcellularLocation>
    <subcellularLocation>
        <location evidence="1">Membrane</location>
        <topology evidence="1">Multi-pass membrane protein</topology>
    </subcellularLocation>
</comment>
<dbReference type="EMBL" id="AP014936">
    <property type="protein sequence ID" value="BAU48757.1"/>
    <property type="molecule type" value="Genomic_DNA"/>
</dbReference>
<organism evidence="7 8">
    <name type="scientific">Sulfurifustis variabilis</name>
    <dbReference type="NCBI Taxonomy" id="1675686"/>
    <lineage>
        <taxon>Bacteria</taxon>
        <taxon>Pseudomonadati</taxon>
        <taxon>Pseudomonadota</taxon>
        <taxon>Gammaproteobacteria</taxon>
        <taxon>Acidiferrobacterales</taxon>
        <taxon>Acidiferrobacteraceae</taxon>
        <taxon>Sulfurifustis</taxon>
    </lineage>
</organism>
<dbReference type="Proteomes" id="UP000218899">
    <property type="component" value="Chromosome"/>
</dbReference>
<feature type="transmembrane region" description="Helical" evidence="6">
    <location>
        <begin position="52"/>
        <end position="72"/>
    </location>
</feature>
<dbReference type="KEGG" id="sva:SVA_2207"/>
<keyword evidence="3 6" id="KW-0812">Transmembrane</keyword>
<evidence type="ECO:0000256" key="3">
    <source>
        <dbReference type="ARBA" id="ARBA00022692"/>
    </source>
</evidence>
<comment type="similarity">
    <text evidence="2 6">Belongs to the 4-toluene sulfonate uptake permease (TSUP) (TC 2.A.102) family.</text>
</comment>
<dbReference type="OrthoDB" id="9788634at2"/>
<evidence type="ECO:0000313" key="7">
    <source>
        <dbReference type="EMBL" id="BAU48757.1"/>
    </source>
</evidence>
<name>A0A1B4VDX7_9GAMM</name>
<keyword evidence="4 6" id="KW-1133">Transmembrane helix</keyword>
<reference evidence="7 8" key="1">
    <citation type="submission" date="2015-08" db="EMBL/GenBank/DDBJ databases">
        <title>Complete genome sequence of Sulfurifustis variabilis.</title>
        <authorList>
            <person name="Miura A."/>
            <person name="Kojima H."/>
            <person name="Fukui M."/>
        </authorList>
    </citation>
    <scope>NUCLEOTIDE SEQUENCE [LARGE SCALE GENOMIC DNA]</scope>
    <source>
        <strain evidence="8">skN76</strain>
    </source>
</reference>
<gene>
    <name evidence="7" type="ORF">SVA_2207</name>
</gene>
<feature type="transmembrane region" description="Helical" evidence="6">
    <location>
        <begin position="246"/>
        <end position="266"/>
    </location>
</feature>
<evidence type="ECO:0000256" key="5">
    <source>
        <dbReference type="ARBA" id="ARBA00023136"/>
    </source>
</evidence>
<keyword evidence="8" id="KW-1185">Reference proteome</keyword>
<keyword evidence="6" id="KW-1003">Cell membrane</keyword>
<evidence type="ECO:0000256" key="1">
    <source>
        <dbReference type="ARBA" id="ARBA00004141"/>
    </source>
</evidence>
<evidence type="ECO:0000256" key="4">
    <source>
        <dbReference type="ARBA" id="ARBA00022989"/>
    </source>
</evidence>